<feature type="transmembrane region" description="Helical" evidence="2">
    <location>
        <begin position="102"/>
        <end position="121"/>
    </location>
</feature>
<keyword evidence="4" id="KW-1185">Reference proteome</keyword>
<sequence length="275" mass="30118">MFFFLYTLVVAGIAGLLIMGSALIFEAGLPRTRRKHLLWATAITVLLALVILAPADMRSLWLAWAGLFFIGACCGVLASVVLVGLPALAYAASRNLGTAIRVVFGLLALALAIPLLMFFMVELPELLISALGVDGGEFWRHAYFFRSGGSYNIPLLTTAGVFIGAAFGPVLAAFAVAYRERRHPTSGNAPVWRRLTPEEHDAQSQLETPARSGVTYRLDLETGLPTHWKTDDDPIWRRLTPKEQDAARRCLPELPSSLAMPRAKARKRAKRPPPQ</sequence>
<reference evidence="3 4" key="1">
    <citation type="submission" date="2023-03" db="EMBL/GenBank/DDBJ databases">
        <title>Draft assemblies of triclosan tolerant bacteria isolated from returned activated sludge.</title>
        <authorList>
            <person name="Van Hamelsveld S."/>
        </authorList>
    </citation>
    <scope>NUCLEOTIDE SEQUENCE [LARGE SCALE GENOMIC DNA]</scope>
    <source>
        <strain evidence="3 4">GW210010_S58</strain>
    </source>
</reference>
<dbReference type="RefSeq" id="WP_276269139.1">
    <property type="nucleotide sequence ID" value="NZ_JARJLM010000681.1"/>
</dbReference>
<feature type="transmembrane region" description="Helical" evidence="2">
    <location>
        <begin position="6"/>
        <end position="25"/>
    </location>
</feature>
<keyword evidence="2" id="KW-0812">Transmembrane</keyword>
<proteinExistence type="predicted"/>
<name>A0ABT6B3H6_9BURK</name>
<dbReference type="EMBL" id="JARJLM010000681">
    <property type="protein sequence ID" value="MDF3839437.1"/>
    <property type="molecule type" value="Genomic_DNA"/>
</dbReference>
<keyword evidence="2" id="KW-1133">Transmembrane helix</keyword>
<evidence type="ECO:0000313" key="4">
    <source>
        <dbReference type="Proteomes" id="UP001216674"/>
    </source>
</evidence>
<organism evidence="3 4">
    <name type="scientific">Cupriavidus basilensis</name>
    <dbReference type="NCBI Taxonomy" id="68895"/>
    <lineage>
        <taxon>Bacteria</taxon>
        <taxon>Pseudomonadati</taxon>
        <taxon>Pseudomonadota</taxon>
        <taxon>Betaproteobacteria</taxon>
        <taxon>Burkholderiales</taxon>
        <taxon>Burkholderiaceae</taxon>
        <taxon>Cupriavidus</taxon>
    </lineage>
</organism>
<protein>
    <submittedName>
        <fullName evidence="3">Uncharacterized protein</fullName>
    </submittedName>
</protein>
<keyword evidence="2" id="KW-0472">Membrane</keyword>
<dbReference type="Proteomes" id="UP001216674">
    <property type="component" value="Unassembled WGS sequence"/>
</dbReference>
<feature type="region of interest" description="Disordered" evidence="1">
    <location>
        <begin position="246"/>
        <end position="275"/>
    </location>
</feature>
<feature type="compositionally biased region" description="Basic residues" evidence="1">
    <location>
        <begin position="263"/>
        <end position="275"/>
    </location>
</feature>
<evidence type="ECO:0000256" key="1">
    <source>
        <dbReference type="SAM" id="MobiDB-lite"/>
    </source>
</evidence>
<accession>A0ABT6B3H6</accession>
<feature type="transmembrane region" description="Helical" evidence="2">
    <location>
        <begin position="153"/>
        <end position="178"/>
    </location>
</feature>
<evidence type="ECO:0000313" key="3">
    <source>
        <dbReference type="EMBL" id="MDF3839437.1"/>
    </source>
</evidence>
<feature type="transmembrane region" description="Helical" evidence="2">
    <location>
        <begin position="61"/>
        <end position="90"/>
    </location>
</feature>
<feature type="transmembrane region" description="Helical" evidence="2">
    <location>
        <begin position="37"/>
        <end position="55"/>
    </location>
</feature>
<evidence type="ECO:0000256" key="2">
    <source>
        <dbReference type="SAM" id="Phobius"/>
    </source>
</evidence>
<gene>
    <name evidence="3" type="ORF">P3W85_41855</name>
</gene>
<comment type="caution">
    <text evidence="3">The sequence shown here is derived from an EMBL/GenBank/DDBJ whole genome shotgun (WGS) entry which is preliminary data.</text>
</comment>